<protein>
    <submittedName>
        <fullName evidence="1">Uncharacterized protein</fullName>
    </submittedName>
</protein>
<sequence length="46" mass="5570">MYSTRLRHLYLDAYLTSQLVSIDKLSRIPRNPKREVTWYKKNQPSC</sequence>
<reference evidence="1" key="1">
    <citation type="submission" date="2014-09" db="EMBL/GenBank/DDBJ databases">
        <authorList>
            <person name="Magalhaes I.L.F."/>
            <person name="Oliveira U."/>
            <person name="Santos F.R."/>
            <person name="Vidigal T.H.D.A."/>
            <person name="Brescovit A.D."/>
            <person name="Santos A.J."/>
        </authorList>
    </citation>
    <scope>NUCLEOTIDE SEQUENCE</scope>
    <source>
        <tissue evidence="1">Shoot tissue taken approximately 20 cm above the soil surface</tissue>
    </source>
</reference>
<proteinExistence type="predicted"/>
<evidence type="ECO:0000313" key="1">
    <source>
        <dbReference type="EMBL" id="JAE06372.1"/>
    </source>
</evidence>
<reference evidence="1" key="2">
    <citation type="journal article" date="2015" name="Data Brief">
        <title>Shoot transcriptome of the giant reed, Arundo donax.</title>
        <authorList>
            <person name="Barrero R.A."/>
            <person name="Guerrero F.D."/>
            <person name="Moolhuijzen P."/>
            <person name="Goolsby J.A."/>
            <person name="Tidwell J."/>
            <person name="Bellgard S.E."/>
            <person name="Bellgard M.I."/>
        </authorList>
    </citation>
    <scope>NUCLEOTIDE SEQUENCE</scope>
    <source>
        <tissue evidence="1">Shoot tissue taken approximately 20 cm above the soil surface</tissue>
    </source>
</reference>
<accession>A0A0A9F204</accession>
<dbReference type="AlphaFoldDB" id="A0A0A9F204"/>
<name>A0A0A9F204_ARUDO</name>
<dbReference type="EMBL" id="GBRH01191524">
    <property type="protein sequence ID" value="JAE06372.1"/>
    <property type="molecule type" value="Transcribed_RNA"/>
</dbReference>
<organism evidence="1">
    <name type="scientific">Arundo donax</name>
    <name type="common">Giant reed</name>
    <name type="synonym">Donax arundinaceus</name>
    <dbReference type="NCBI Taxonomy" id="35708"/>
    <lineage>
        <taxon>Eukaryota</taxon>
        <taxon>Viridiplantae</taxon>
        <taxon>Streptophyta</taxon>
        <taxon>Embryophyta</taxon>
        <taxon>Tracheophyta</taxon>
        <taxon>Spermatophyta</taxon>
        <taxon>Magnoliopsida</taxon>
        <taxon>Liliopsida</taxon>
        <taxon>Poales</taxon>
        <taxon>Poaceae</taxon>
        <taxon>PACMAD clade</taxon>
        <taxon>Arundinoideae</taxon>
        <taxon>Arundineae</taxon>
        <taxon>Arundo</taxon>
    </lineage>
</organism>